<dbReference type="CDD" id="cd23085">
    <property type="entry name" value="cpPDZ_AtDEGP14-like"/>
    <property type="match status" value="1"/>
</dbReference>
<evidence type="ECO:0000256" key="1">
    <source>
        <dbReference type="ARBA" id="ARBA00010541"/>
    </source>
</evidence>
<reference evidence="3" key="1">
    <citation type="submission" date="2020-06" db="EMBL/GenBank/DDBJ databases">
        <authorList>
            <person name="Li T."/>
            <person name="Hu X."/>
            <person name="Zhang T."/>
            <person name="Song X."/>
            <person name="Zhang H."/>
            <person name="Dai N."/>
            <person name="Sheng W."/>
            <person name="Hou X."/>
            <person name="Wei L."/>
        </authorList>
    </citation>
    <scope>NUCLEOTIDE SEQUENCE</scope>
    <source>
        <strain evidence="3">G02</strain>
        <tissue evidence="3">Leaf</tissue>
    </source>
</reference>
<dbReference type="PANTHER" id="PTHR22939">
    <property type="entry name" value="SERINE PROTEASE FAMILY S1C HTRA-RELATED"/>
    <property type="match status" value="1"/>
</dbReference>
<evidence type="ECO:0000259" key="2">
    <source>
        <dbReference type="PROSITE" id="PS50106"/>
    </source>
</evidence>
<reference evidence="3" key="2">
    <citation type="journal article" date="2024" name="Plant">
        <title>Genomic evolution and insights into agronomic trait innovations of Sesamum species.</title>
        <authorList>
            <person name="Miao H."/>
            <person name="Wang L."/>
            <person name="Qu L."/>
            <person name="Liu H."/>
            <person name="Sun Y."/>
            <person name="Le M."/>
            <person name="Wang Q."/>
            <person name="Wei S."/>
            <person name="Zheng Y."/>
            <person name="Lin W."/>
            <person name="Duan Y."/>
            <person name="Cao H."/>
            <person name="Xiong S."/>
            <person name="Wang X."/>
            <person name="Wei L."/>
            <person name="Li C."/>
            <person name="Ma Q."/>
            <person name="Ju M."/>
            <person name="Zhao R."/>
            <person name="Li G."/>
            <person name="Mu C."/>
            <person name="Tian Q."/>
            <person name="Mei H."/>
            <person name="Zhang T."/>
            <person name="Gao T."/>
            <person name="Zhang H."/>
        </authorList>
    </citation>
    <scope>NUCLEOTIDE SEQUENCE</scope>
    <source>
        <strain evidence="3">G02</strain>
    </source>
</reference>
<evidence type="ECO:0000313" key="3">
    <source>
        <dbReference type="EMBL" id="KAL0403727.1"/>
    </source>
</evidence>
<dbReference type="PANTHER" id="PTHR22939:SF125">
    <property type="entry name" value="PROTEASE DO-LIKE 14-RELATED"/>
    <property type="match status" value="1"/>
</dbReference>
<name>A0AAW2TG46_SESRA</name>
<dbReference type="PROSITE" id="PS50106">
    <property type="entry name" value="PDZ"/>
    <property type="match status" value="1"/>
</dbReference>
<keyword evidence="3" id="KW-0378">Hydrolase</keyword>
<dbReference type="SUPFAM" id="SSF50156">
    <property type="entry name" value="PDZ domain-like"/>
    <property type="match status" value="1"/>
</dbReference>
<organism evidence="3">
    <name type="scientific">Sesamum radiatum</name>
    <name type="common">Black benniseed</name>
    <dbReference type="NCBI Taxonomy" id="300843"/>
    <lineage>
        <taxon>Eukaryota</taxon>
        <taxon>Viridiplantae</taxon>
        <taxon>Streptophyta</taxon>
        <taxon>Embryophyta</taxon>
        <taxon>Tracheophyta</taxon>
        <taxon>Spermatophyta</taxon>
        <taxon>Magnoliopsida</taxon>
        <taxon>eudicotyledons</taxon>
        <taxon>Gunneridae</taxon>
        <taxon>Pentapetalae</taxon>
        <taxon>asterids</taxon>
        <taxon>lamiids</taxon>
        <taxon>Lamiales</taxon>
        <taxon>Pedaliaceae</taxon>
        <taxon>Sesamum</taxon>
    </lineage>
</organism>
<dbReference type="SMART" id="SM00228">
    <property type="entry name" value="PDZ"/>
    <property type="match status" value="1"/>
</dbReference>
<comment type="caution">
    <text evidence="3">The sequence shown here is derived from an EMBL/GenBank/DDBJ whole genome shotgun (WGS) entry which is preliminary data.</text>
</comment>
<accession>A0AAW2TG46</accession>
<dbReference type="GO" id="GO:0004252">
    <property type="term" value="F:serine-type endopeptidase activity"/>
    <property type="evidence" value="ECO:0007669"/>
    <property type="project" value="TreeGrafter"/>
</dbReference>
<proteinExistence type="inferred from homology"/>
<dbReference type="InterPro" id="IPR036034">
    <property type="entry name" value="PDZ_sf"/>
</dbReference>
<dbReference type="EMBL" id="JACGWJ010000008">
    <property type="protein sequence ID" value="KAL0403727.1"/>
    <property type="molecule type" value="Genomic_DNA"/>
</dbReference>
<keyword evidence="3" id="KW-0645">Protease</keyword>
<gene>
    <name evidence="3" type="ORF">Sradi_2013500</name>
</gene>
<dbReference type="InterPro" id="IPR001478">
    <property type="entry name" value="PDZ"/>
</dbReference>
<comment type="similarity">
    <text evidence="1">Belongs to the peptidase S1C family.</text>
</comment>
<feature type="domain" description="PDZ" evidence="2">
    <location>
        <begin position="75"/>
        <end position="106"/>
    </location>
</feature>
<protein>
    <submittedName>
        <fullName evidence="3">Protease Do-like 14</fullName>
    </submittedName>
</protein>
<dbReference type="Gene3D" id="2.30.42.10">
    <property type="match status" value="1"/>
</dbReference>
<dbReference type="GO" id="GO:0006508">
    <property type="term" value="P:proteolysis"/>
    <property type="evidence" value="ECO:0007669"/>
    <property type="project" value="UniProtKB-KW"/>
</dbReference>
<dbReference type="InterPro" id="IPR041489">
    <property type="entry name" value="PDZ_6"/>
</dbReference>
<sequence>MAGGDRLNPMLMGRSLEPLSAPLFWLRTRLWLNTFHPKAMRVVRPWLGWKMLDLNDMIVAHLKERNASFPDVSRGVLIPMVTPGSPADRAGFRRGDVVVEFGGKPIGSIKEVIDIMGDKIGKPFKAVVKRANNVTVNLTVIPEEANPDM</sequence>
<dbReference type="AlphaFoldDB" id="A0AAW2TG46"/>
<dbReference type="Pfam" id="PF17820">
    <property type="entry name" value="PDZ_6"/>
    <property type="match status" value="1"/>
</dbReference>